<gene>
    <name evidence="1" type="ORF">XCCB100_4475</name>
</gene>
<dbReference type="AlphaFoldDB" id="A0A1X7QES3"/>
<protein>
    <submittedName>
        <fullName evidence="1">Uncharacterized protein</fullName>
    </submittedName>
</protein>
<name>A0A1X7QES3_XANCB</name>
<dbReference type="EMBL" id="AM920689">
    <property type="protein sequence ID" value="SMH63091.1"/>
    <property type="molecule type" value="Genomic_DNA"/>
</dbReference>
<dbReference type="Proteomes" id="UP000001188">
    <property type="component" value="Chromosome"/>
</dbReference>
<proteinExistence type="predicted"/>
<accession>A0A1X7QES3</accession>
<evidence type="ECO:0000313" key="1">
    <source>
        <dbReference type="EMBL" id="SMH63091.1"/>
    </source>
</evidence>
<organism evidence="1 2">
    <name type="scientific">Xanthomonas campestris pv. campestris (strain B100)</name>
    <dbReference type="NCBI Taxonomy" id="509169"/>
    <lineage>
        <taxon>Bacteria</taxon>
        <taxon>Pseudomonadati</taxon>
        <taxon>Pseudomonadota</taxon>
        <taxon>Gammaproteobacteria</taxon>
        <taxon>Lysobacterales</taxon>
        <taxon>Lysobacteraceae</taxon>
        <taxon>Xanthomonas</taxon>
    </lineage>
</organism>
<evidence type="ECO:0000313" key="2">
    <source>
        <dbReference type="Proteomes" id="UP000001188"/>
    </source>
</evidence>
<sequence length="60" mass="6591">MSRDVKSQPGELVHWSCSTATWSHTVGIARNTVRVATLPRTPLAISFQPAMSPQMRDGQP</sequence>
<reference evidence="1 2" key="1">
    <citation type="journal article" date="2008" name="J. Biotechnol.">
        <title>The genome of Xanthomonas campestris pv. campestris B100 and its use for the reconstruction of metabolic pathways involved in xanthan biosynthesis.</title>
        <authorList>
            <person name="Vorholter F.J."/>
            <person name="Schneiker S."/>
            <person name="Goesmann A."/>
            <person name="Krause L."/>
            <person name="Bekel T."/>
            <person name="Kaiser O."/>
            <person name="Linke B."/>
            <person name="Patschkowski T."/>
            <person name="Ruckert C."/>
            <person name="Schmid J."/>
            <person name="Sidhu V.K."/>
            <person name="Sieber V."/>
            <person name="Tauch A."/>
            <person name="Watt S.A."/>
            <person name="Weisshaar B."/>
            <person name="Becker A."/>
            <person name="Niehaus K."/>
            <person name="Puhler A."/>
        </authorList>
    </citation>
    <scope>NUCLEOTIDE SEQUENCE [LARGE SCALE GENOMIC DNA]</scope>
    <source>
        <strain evidence="1 2">B100</strain>
    </source>
</reference>